<evidence type="ECO:0000256" key="1">
    <source>
        <dbReference type="SAM" id="MobiDB-lite"/>
    </source>
</evidence>
<keyword evidence="3" id="KW-1185">Reference proteome</keyword>
<protein>
    <submittedName>
        <fullName evidence="2">Uncharacterized protein</fullName>
    </submittedName>
</protein>
<dbReference type="Proteomes" id="UP001596012">
    <property type="component" value="Unassembled WGS sequence"/>
</dbReference>
<evidence type="ECO:0000313" key="3">
    <source>
        <dbReference type="Proteomes" id="UP001596012"/>
    </source>
</evidence>
<organism evidence="2 3">
    <name type="scientific">Streptomyces xiangluensis</name>
    <dbReference type="NCBI Taxonomy" id="2665720"/>
    <lineage>
        <taxon>Bacteria</taxon>
        <taxon>Bacillati</taxon>
        <taxon>Actinomycetota</taxon>
        <taxon>Actinomycetes</taxon>
        <taxon>Kitasatosporales</taxon>
        <taxon>Streptomycetaceae</taxon>
        <taxon>Streptomyces</taxon>
    </lineage>
</organism>
<name>A0ABV8YMM9_9ACTN</name>
<dbReference type="RefSeq" id="WP_386341499.1">
    <property type="nucleotide sequence ID" value="NZ_JBHSFG010000020.1"/>
</dbReference>
<accession>A0ABV8YMM9</accession>
<evidence type="ECO:0000313" key="2">
    <source>
        <dbReference type="EMBL" id="MFC4465491.1"/>
    </source>
</evidence>
<gene>
    <name evidence="2" type="ORF">ACFPH6_13270</name>
</gene>
<comment type="caution">
    <text evidence="2">The sequence shown here is derived from an EMBL/GenBank/DDBJ whole genome shotgun (WGS) entry which is preliminary data.</text>
</comment>
<sequence length="79" mass="8062">MSVHNEHSVLVEAAGDGVGDGVAHADRAGEAGTGGLMVPSLSGKHLGLTAAVKHVADVWWSHEPSGTPITVGRNRSAER</sequence>
<feature type="region of interest" description="Disordered" evidence="1">
    <location>
        <begin position="1"/>
        <end position="26"/>
    </location>
</feature>
<reference evidence="3" key="1">
    <citation type="journal article" date="2019" name="Int. J. Syst. Evol. Microbiol.">
        <title>The Global Catalogue of Microorganisms (GCM) 10K type strain sequencing project: providing services to taxonomists for standard genome sequencing and annotation.</title>
        <authorList>
            <consortium name="The Broad Institute Genomics Platform"/>
            <consortium name="The Broad Institute Genome Sequencing Center for Infectious Disease"/>
            <person name="Wu L."/>
            <person name="Ma J."/>
        </authorList>
    </citation>
    <scope>NUCLEOTIDE SEQUENCE [LARGE SCALE GENOMIC DNA]</scope>
    <source>
        <strain evidence="3">DT43</strain>
    </source>
</reference>
<dbReference type="EMBL" id="JBHSFG010000020">
    <property type="protein sequence ID" value="MFC4465491.1"/>
    <property type="molecule type" value="Genomic_DNA"/>
</dbReference>
<proteinExistence type="predicted"/>